<dbReference type="PANTHER" id="PTHR13413:SF0">
    <property type="entry name" value="YLP MOTIF-CONTAINING PROTEIN 1"/>
    <property type="match status" value="1"/>
</dbReference>
<organism evidence="15 16">
    <name type="scientific">Mastacembelus armatus</name>
    <name type="common">zig-zag eel</name>
    <dbReference type="NCBI Taxonomy" id="205130"/>
    <lineage>
        <taxon>Eukaryota</taxon>
        <taxon>Metazoa</taxon>
        <taxon>Chordata</taxon>
        <taxon>Craniata</taxon>
        <taxon>Vertebrata</taxon>
        <taxon>Euteleostomi</taxon>
        <taxon>Actinopterygii</taxon>
        <taxon>Neopterygii</taxon>
        <taxon>Teleostei</taxon>
        <taxon>Neoteleostei</taxon>
        <taxon>Acanthomorphata</taxon>
        <taxon>Anabantaria</taxon>
        <taxon>Synbranchiformes</taxon>
        <taxon>Mastacembelidae</taxon>
        <taxon>Mastacembelus</taxon>
    </lineage>
</organism>
<feature type="compositionally biased region" description="Low complexity" evidence="13">
    <location>
        <begin position="1133"/>
        <end position="1144"/>
    </location>
</feature>
<proteinExistence type="predicted"/>
<feature type="region of interest" description="Disordered" evidence="13">
    <location>
        <begin position="1063"/>
        <end position="1148"/>
    </location>
</feature>
<feature type="compositionally biased region" description="Low complexity" evidence="13">
    <location>
        <begin position="39"/>
        <end position="71"/>
    </location>
</feature>
<feature type="compositionally biased region" description="Gly residues" evidence="13">
    <location>
        <begin position="870"/>
        <end position="882"/>
    </location>
</feature>
<evidence type="ECO:0000256" key="1">
    <source>
        <dbReference type="ARBA" id="ARBA00004324"/>
    </source>
</evidence>
<evidence type="ECO:0000256" key="5">
    <source>
        <dbReference type="ARBA" id="ARBA00022843"/>
    </source>
</evidence>
<feature type="compositionally biased region" description="Gly residues" evidence="13">
    <location>
        <begin position="896"/>
        <end position="918"/>
    </location>
</feature>
<dbReference type="Pfam" id="PF13671">
    <property type="entry name" value="AAA_33"/>
    <property type="match status" value="1"/>
</dbReference>
<feature type="compositionally biased region" description="Basic and acidic residues" evidence="13">
    <location>
        <begin position="1063"/>
        <end position="1075"/>
    </location>
</feature>
<keyword evidence="5" id="KW-0832">Ubl conjugation</keyword>
<dbReference type="Pfam" id="PF26583">
    <property type="entry name" value="Spectrin_YLPM1"/>
    <property type="match status" value="1"/>
</dbReference>
<feature type="compositionally biased region" description="Basic and acidic residues" evidence="13">
    <location>
        <begin position="1195"/>
        <end position="1204"/>
    </location>
</feature>
<evidence type="ECO:0000313" key="16">
    <source>
        <dbReference type="Proteomes" id="UP000261640"/>
    </source>
</evidence>
<feature type="region of interest" description="Disordered" evidence="13">
    <location>
        <begin position="1195"/>
        <end position="1327"/>
    </location>
</feature>
<feature type="region of interest" description="Disordered" evidence="13">
    <location>
        <begin position="1833"/>
        <end position="1860"/>
    </location>
</feature>
<feature type="region of interest" description="Disordered" evidence="13">
    <location>
        <begin position="1459"/>
        <end position="1638"/>
    </location>
</feature>
<feature type="compositionally biased region" description="Pro residues" evidence="13">
    <location>
        <begin position="1618"/>
        <end position="1631"/>
    </location>
</feature>
<dbReference type="InterPro" id="IPR026314">
    <property type="entry name" value="YLP_motif_con_p1"/>
</dbReference>
<dbReference type="Proteomes" id="UP000261640">
    <property type="component" value="Unplaced"/>
</dbReference>
<sequence length="1966" mass="221311">MFPSWGNFGGPQSQNYGGSGPRKPPGGGHTGPSVGLGGFEASSSGSLFSSLQEQHLQQMQQLQMLHQKQLQSVLQHGNSTVSFGGGLSGGYLGSSWHSDGSGHLEGGVGAPSYYKQDETPAQLMRGPPAPKQGHQQPPPPPPQTHSTEPHPVPQPPEPPSAKPPDNIGAPKVKEDNKKDVSTAEDDKGLPLQEQQQMWYKQHLQNLQKLKQEKAKQNQKEGDGPVPLAPPGQAVPPPPSEPLKSTPPPPPPKEEPPAPPLPPDDIKPEVPQDPEEAARLQQLQAAAVQWQQVQQQRVSLQYQALMQQHEKLQQVLEQYQQLIQQPADLQSMSPEMQLRHYEMQRQQFTPLFHDWDRSFALWYEQFQTYPHKDQLQDYEHQWKQWQEQMNATNAHLQERVATLTAMVPCTASQFTSGLMGQYGQYPGQDMHVQQPPLTTGMQHSPVALGPRPQGPRPTGFGPHSESPSGPPLQSTAPAGIGVRPPAPPTAQSVNFNSIRGPRGINPRFDQPQQGFDGPLRFDQPQQRFDAPPPFDQPRHRFDGPPRFDQPRQRFDGPPRLDQPRFGLQPRFEQPPRHPGPPPLFERPPVPQQKQQQGPQPKTEPGTTQPASVDSKTPEKSAGQPQSEKEKCESASVKVKSEDLTDDNLLGNEGFFVQNDPIPQTLPPNEKPEGSDNSNSSDNSEKSKPVNSKPPVTVSPSVASKSTAAQNPPKQDGPLQDKPVLDPKPQEMQQEPQAPSQMQSRPEPPRPLPGRGRGQPPVSGQVHGRGRGQWGRGEFRGLNTIPLGEERGEKSYDYMPSDDNSGMPEEQQDYHWQDPSYDDFGGEESELPHEEMWMPEDHHFPTEEEYYEEPIEGSHMGRGGPPMMRGGPPIGRGGPPMGRGGPPPMGRGGPPPMGRGGPPMGRGGPPMGRGGPGMGRGAPHLGRGGPPVVRGGPPVVRGGPPMGRGGPPMGRGGPPMGRGGPPMGRGESLDRHWEEPESAEYSEEGDPYWGERRPSMRGMRPPFPPGRGLPPRGHPGFMLQGRGRPPHPTHGLMDHEALGHGMDTNDSEMDPTRHPMYHGHDPHTHQMRPDIGRGRRRVPPPPHEMMDPIEDPLYDEGIERDLGWQPPHGRGPPLPPHEIVDRGGMRRRPMGRGMARGMWRPGPTHEEYEERYNDNYVEDYGHGEDGYCWRPQQDYPPDDYSYEPKYFESEWGRERTLERDYPPRMAPPESYRDDHWLEERERGRPYPFDEHDRGRGELRIREYRDEPPFRQEEPPYSAPPSEWDRHSRVPQQPDRGGYPPDYEDRRPHYEDHREEPRLDIPPPPPHAAPVKNLTESGVEAGPQGASGANVLALSQRQHEIILKAAQELKLIREMQEGKTAATEPQPASTDLIPELPAGLLGLEIPPDVRNVLKGMSAASQTSTTEPASWDTKPAAKDYQPVLLAAPTVPVIPKTVDYGHGHEPGATVERISYGERIILRPDPVPSDRGYEKEPLGPRDPYSRDPYYERRPDPYMERREYSRERELYREKPPSEYERERFDRERYPPRERDDSTQSMVEERVPLAPPLRSGYRERERDVRERERSGSRDPDEHYGRPPYDRPSYERAGLERSGPERYGHGSSPYMDRRSYPEDRGPPAVPPLPPPPQPPPRIEKKPEIKNIDDILKLPGRLSRPERIVIIMRGLPGSGKSHVAKLIRDKEVDCGGAPPRVLVLDDYFMTEVEKVEKDPDTGKRVKTKVLEYEYEPEMEDTYRNSMLKTFKKTLDDGFFPFIILDTINDRVKHFDQFWSAAKTKGFEVYLAEITADIQTCAKRNVHGRTLKDIMKMSNNWEPSPRHMVRLDVRSLLQDAAIEEVEMEDFNPEDEPKEPKREEEEESDLGYIPKSKWEMDTSEAKLDKLDGLGSSGKRKREGEHMAGLEDYLQLPDDYATRMSEPGKKRVRWADLEEQKDADRKRAIGFVVGQTDWERITDESGQLAQRALNRTKYF</sequence>
<dbReference type="GO" id="GO:0016607">
    <property type="term" value="C:nuclear speck"/>
    <property type="evidence" value="ECO:0007669"/>
    <property type="project" value="UniProtKB-SubCell"/>
</dbReference>
<evidence type="ECO:0000256" key="11">
    <source>
        <dbReference type="ARBA" id="ARBA00068971"/>
    </source>
</evidence>
<feature type="region of interest" description="Disordered" evidence="13">
    <location>
        <begin position="847"/>
        <end position="1017"/>
    </location>
</feature>
<reference evidence="15" key="2">
    <citation type="submission" date="2025-09" db="UniProtKB">
        <authorList>
            <consortium name="Ensembl"/>
        </authorList>
    </citation>
    <scope>IDENTIFICATION</scope>
</reference>
<feature type="compositionally biased region" description="Acidic residues" evidence="13">
    <location>
        <begin position="818"/>
        <end position="827"/>
    </location>
</feature>
<protein>
    <recommendedName>
        <fullName evidence="11">YLP motif-containing protein 1</fullName>
    </recommendedName>
    <alternativeName>
        <fullName evidence="12">Nuclear protein ZAP3</fullName>
    </alternativeName>
</protein>
<dbReference type="STRING" id="205130.ENSMAMP00000025991"/>
<feature type="compositionally biased region" description="Basic and acidic residues" evidence="13">
    <location>
        <begin position="171"/>
        <end position="188"/>
    </location>
</feature>
<feature type="compositionally biased region" description="Pro residues" evidence="13">
    <location>
        <begin position="883"/>
        <end position="895"/>
    </location>
</feature>
<evidence type="ECO:0000256" key="2">
    <source>
        <dbReference type="ARBA" id="ARBA00022481"/>
    </source>
</evidence>
<evidence type="ECO:0000256" key="6">
    <source>
        <dbReference type="ARBA" id="ARBA00023015"/>
    </source>
</evidence>
<feature type="domain" description="YLPM1-like spectrin repeat" evidence="14">
    <location>
        <begin position="294"/>
        <end position="411"/>
    </location>
</feature>
<feature type="compositionally biased region" description="Acidic residues" evidence="13">
    <location>
        <begin position="1089"/>
        <end position="1098"/>
    </location>
</feature>
<dbReference type="Gene3D" id="3.40.50.300">
    <property type="entry name" value="P-loop containing nucleotide triphosphate hydrolases"/>
    <property type="match status" value="1"/>
</dbReference>
<evidence type="ECO:0000259" key="14">
    <source>
        <dbReference type="Pfam" id="PF26583"/>
    </source>
</evidence>
<evidence type="ECO:0000256" key="12">
    <source>
        <dbReference type="ARBA" id="ARBA00083294"/>
    </source>
</evidence>
<feature type="compositionally biased region" description="Pro residues" evidence="13">
    <location>
        <begin position="575"/>
        <end position="589"/>
    </location>
</feature>
<dbReference type="PANTHER" id="PTHR13413">
    <property type="entry name" value="YLP MOTIF CONTAINING PROTEIN NUCLEAR PROTEIN ZAP"/>
    <property type="match status" value="1"/>
</dbReference>
<comment type="subcellular location">
    <subcellularLocation>
        <location evidence="1">Nucleus speckle</location>
    </subcellularLocation>
</comment>
<feature type="compositionally biased region" description="Pro residues" evidence="13">
    <location>
        <begin position="150"/>
        <end position="162"/>
    </location>
</feature>
<dbReference type="Ensembl" id="ENSMAMT00000026657.2">
    <property type="protein sequence ID" value="ENSMAMP00000025991.1"/>
    <property type="gene ID" value="ENSMAMG00000017450.2"/>
</dbReference>
<evidence type="ECO:0000313" key="15">
    <source>
        <dbReference type="Ensembl" id="ENSMAMP00000025991.1"/>
    </source>
</evidence>
<evidence type="ECO:0000256" key="10">
    <source>
        <dbReference type="ARBA" id="ARBA00065932"/>
    </source>
</evidence>
<evidence type="ECO:0000256" key="9">
    <source>
        <dbReference type="ARBA" id="ARBA00058677"/>
    </source>
</evidence>
<keyword evidence="16" id="KW-1185">Reference proteome</keyword>
<feature type="region of interest" description="Disordered" evidence="13">
    <location>
        <begin position="1877"/>
        <end position="1896"/>
    </location>
</feature>
<feature type="compositionally biased region" description="Acidic residues" evidence="13">
    <location>
        <begin position="978"/>
        <end position="988"/>
    </location>
</feature>
<dbReference type="OrthoDB" id="513595at2759"/>
<keyword evidence="4" id="KW-1017">Isopeptide bond</keyword>
<feature type="compositionally biased region" description="Basic and acidic residues" evidence="13">
    <location>
        <begin position="1552"/>
        <end position="1599"/>
    </location>
</feature>
<feature type="compositionally biased region" description="Gly residues" evidence="13">
    <location>
        <begin position="17"/>
        <end position="38"/>
    </location>
</feature>
<dbReference type="InterPro" id="IPR027417">
    <property type="entry name" value="P-loop_NTPase"/>
</dbReference>
<feature type="compositionally biased region" description="Basic and acidic residues" evidence="13">
    <location>
        <begin position="1469"/>
        <end position="1543"/>
    </location>
</feature>
<keyword evidence="7" id="KW-0804">Transcription</keyword>
<feature type="compositionally biased region" description="Gly residues" evidence="13">
    <location>
        <begin position="942"/>
        <end position="965"/>
    </location>
</feature>
<dbReference type="GO" id="GO:0032204">
    <property type="term" value="P:regulation of telomere maintenance"/>
    <property type="evidence" value="ECO:0007669"/>
    <property type="project" value="TreeGrafter"/>
</dbReference>
<feature type="compositionally biased region" description="Low complexity" evidence="13">
    <location>
        <begin position="590"/>
        <end position="608"/>
    </location>
</feature>
<feature type="region of interest" description="Disordered" evidence="13">
    <location>
        <begin position="1"/>
        <end position="92"/>
    </location>
</feature>
<name>A0A3Q3MT92_9TELE</name>
<dbReference type="SUPFAM" id="SSF52540">
    <property type="entry name" value="P-loop containing nucleoside triphosphate hydrolases"/>
    <property type="match status" value="1"/>
</dbReference>
<keyword evidence="2" id="KW-0488">Methylation</keyword>
<evidence type="ECO:0000256" key="8">
    <source>
        <dbReference type="ARBA" id="ARBA00023242"/>
    </source>
</evidence>
<feature type="compositionally biased region" description="Pro residues" evidence="13">
    <location>
        <begin position="226"/>
        <end position="262"/>
    </location>
</feature>
<feature type="compositionally biased region" description="Basic and acidic residues" evidence="13">
    <location>
        <begin position="1284"/>
        <end position="1300"/>
    </location>
</feature>
<comment type="subunit">
    <text evidence="10">Interacts with PPP1CA and NCOA5. Forms a complex with ILF2, ILF3, KHDRBS1, RBMX, NCOA5 and PPP1CA.</text>
</comment>
<feature type="compositionally biased region" description="Low complexity" evidence="13">
    <location>
        <begin position="928"/>
        <end position="941"/>
    </location>
</feature>
<dbReference type="InterPro" id="IPR058903">
    <property type="entry name" value="Spectrin_YLPM1-like"/>
</dbReference>
<dbReference type="GeneTree" id="ENSGT00440000039837"/>
<evidence type="ECO:0000256" key="4">
    <source>
        <dbReference type="ARBA" id="ARBA00022499"/>
    </source>
</evidence>
<evidence type="ECO:0000256" key="7">
    <source>
        <dbReference type="ARBA" id="ARBA00023163"/>
    </source>
</evidence>
<keyword evidence="3" id="KW-0678">Repressor</keyword>
<dbReference type="FunCoup" id="A0A3Q3MT92">
    <property type="interactions" value="1050"/>
</dbReference>
<feature type="compositionally biased region" description="Polar residues" evidence="13">
    <location>
        <begin position="729"/>
        <end position="742"/>
    </location>
</feature>
<comment type="function">
    <text evidence="9">Plays a role in the reduction of telomerase activity during differentiation of embryonic stem cells by binding to the core promoter of TERT and controlling its down-regulation.</text>
</comment>
<dbReference type="RefSeq" id="XP_026174612.1">
    <property type="nucleotide sequence ID" value="XM_026318827.1"/>
</dbReference>
<evidence type="ECO:0000256" key="3">
    <source>
        <dbReference type="ARBA" id="ARBA00022491"/>
    </source>
</evidence>
<feature type="compositionally biased region" description="Polar residues" evidence="13">
    <location>
        <begin position="696"/>
        <end position="711"/>
    </location>
</feature>
<feature type="compositionally biased region" description="Basic and acidic residues" evidence="13">
    <location>
        <begin position="535"/>
        <end position="561"/>
    </location>
</feature>
<accession>A0A3Q3MT92</accession>
<feature type="compositionally biased region" description="Gly residues" evidence="13">
    <location>
        <begin position="83"/>
        <end position="92"/>
    </location>
</feature>
<feature type="compositionally biased region" description="Basic and acidic residues" evidence="13">
    <location>
        <begin position="625"/>
        <end position="641"/>
    </location>
</feature>
<feature type="compositionally biased region" description="Polar residues" evidence="13">
    <location>
        <begin position="464"/>
        <end position="475"/>
    </location>
</feature>
<feature type="compositionally biased region" description="Acidic residues" evidence="13">
    <location>
        <begin position="1833"/>
        <end position="1845"/>
    </location>
</feature>
<feature type="region of interest" description="Disordered" evidence="13">
    <location>
        <begin position="120"/>
        <end position="280"/>
    </location>
</feature>
<keyword evidence="6" id="KW-0805">Transcription regulation</keyword>
<reference evidence="15" key="1">
    <citation type="submission" date="2025-08" db="UniProtKB">
        <authorList>
            <consortium name="Ensembl"/>
        </authorList>
    </citation>
    <scope>IDENTIFICATION</scope>
</reference>
<keyword evidence="8" id="KW-0539">Nucleus</keyword>
<feature type="region of interest" description="Disordered" evidence="13">
    <location>
        <begin position="425"/>
        <end position="828"/>
    </location>
</feature>
<dbReference type="FunFam" id="3.40.50.300:FF:000399">
    <property type="entry name" value="YLP motif containing 1"/>
    <property type="match status" value="1"/>
</dbReference>
<dbReference type="InParanoid" id="A0A3Q3MT92"/>
<evidence type="ECO:0000256" key="13">
    <source>
        <dbReference type="SAM" id="MobiDB-lite"/>
    </source>
</evidence>
<dbReference type="GeneID" id="113137286"/>
<feature type="compositionally biased region" description="Basic and acidic residues" evidence="13">
    <location>
        <begin position="1212"/>
        <end position="1255"/>
    </location>
</feature>
<feature type="compositionally biased region" description="Basic and acidic residues" evidence="13">
    <location>
        <begin position="1606"/>
        <end position="1616"/>
    </location>
</feature>
<feature type="compositionally biased region" description="Basic and acidic residues" evidence="13">
    <location>
        <begin position="209"/>
        <end position="222"/>
    </location>
</feature>